<feature type="domain" description="EGF-like" evidence="12">
    <location>
        <begin position="894"/>
        <end position="933"/>
    </location>
</feature>
<feature type="transmembrane region" description="Helical" evidence="10">
    <location>
        <begin position="1471"/>
        <end position="1490"/>
    </location>
</feature>
<evidence type="ECO:0000256" key="7">
    <source>
        <dbReference type="ARBA" id="ARBA00023157"/>
    </source>
</evidence>
<dbReference type="GO" id="GO:0016192">
    <property type="term" value="P:vesicle-mediated transport"/>
    <property type="evidence" value="ECO:0007669"/>
    <property type="project" value="UniProtKB-ARBA"/>
</dbReference>
<dbReference type="PROSITE" id="PS01209">
    <property type="entry name" value="LDLRA_1"/>
    <property type="match status" value="1"/>
</dbReference>
<evidence type="ECO:0000256" key="6">
    <source>
        <dbReference type="ARBA" id="ARBA00023136"/>
    </source>
</evidence>
<keyword evidence="15" id="KW-1185">Reference proteome</keyword>
<proteinExistence type="predicted"/>
<evidence type="ECO:0000259" key="12">
    <source>
        <dbReference type="PROSITE" id="PS50026"/>
    </source>
</evidence>
<evidence type="ECO:0000259" key="13">
    <source>
        <dbReference type="PROSITE" id="PS50262"/>
    </source>
</evidence>
<dbReference type="InterPro" id="IPR023415">
    <property type="entry name" value="LDLR_class-A_CS"/>
</dbReference>
<feature type="disulfide bond" evidence="8">
    <location>
        <begin position="898"/>
        <end position="908"/>
    </location>
</feature>
<evidence type="ECO:0000256" key="4">
    <source>
        <dbReference type="ARBA" id="ARBA00022737"/>
    </source>
</evidence>
<dbReference type="PROSITE" id="PS50068">
    <property type="entry name" value="LDLRA_2"/>
    <property type="match status" value="1"/>
</dbReference>
<feature type="signal peptide" evidence="11">
    <location>
        <begin position="1"/>
        <end position="19"/>
    </location>
</feature>
<dbReference type="SUPFAM" id="SSF57196">
    <property type="entry name" value="EGF/Laminin"/>
    <property type="match status" value="1"/>
</dbReference>
<keyword evidence="11" id="KW-0732">Signal</keyword>
<feature type="domain" description="EGF-like" evidence="12">
    <location>
        <begin position="971"/>
        <end position="1017"/>
    </location>
</feature>
<evidence type="ECO:0000256" key="8">
    <source>
        <dbReference type="PROSITE-ProRule" id="PRU00076"/>
    </source>
</evidence>
<dbReference type="SUPFAM" id="SSF57424">
    <property type="entry name" value="LDL receptor-like module"/>
    <property type="match status" value="1"/>
</dbReference>
<dbReference type="SMART" id="SM00181">
    <property type="entry name" value="EGF"/>
    <property type="match status" value="3"/>
</dbReference>
<accession>A0A815CVT4</accession>
<dbReference type="PANTHER" id="PTHR24270">
    <property type="entry name" value="LOW-DENSITY LIPOPROTEIN RECEPTOR-RELATED"/>
    <property type="match status" value="1"/>
</dbReference>
<name>A0A815CVT4_ADIRI</name>
<keyword evidence="6 10" id="KW-0472">Membrane</keyword>
<evidence type="ECO:0000256" key="5">
    <source>
        <dbReference type="ARBA" id="ARBA00022989"/>
    </source>
</evidence>
<dbReference type="InterPro" id="IPR050685">
    <property type="entry name" value="LDLR"/>
</dbReference>
<evidence type="ECO:0000313" key="15">
    <source>
        <dbReference type="Proteomes" id="UP000663828"/>
    </source>
</evidence>
<comment type="caution">
    <text evidence="14">The sequence shown here is derived from an EMBL/GenBank/DDBJ whole genome shotgun (WGS) entry which is preliminary data.</text>
</comment>
<keyword evidence="7 8" id="KW-1015">Disulfide bond</keyword>
<evidence type="ECO:0000256" key="1">
    <source>
        <dbReference type="ARBA" id="ARBA00004167"/>
    </source>
</evidence>
<evidence type="ECO:0000256" key="11">
    <source>
        <dbReference type="SAM" id="SignalP"/>
    </source>
</evidence>
<protein>
    <submittedName>
        <fullName evidence="14">Uncharacterized protein</fullName>
    </submittedName>
</protein>
<evidence type="ECO:0000313" key="14">
    <source>
        <dbReference type="EMBL" id="CAF1289169.1"/>
    </source>
</evidence>
<dbReference type="SMART" id="SM00192">
    <property type="entry name" value="LDLa"/>
    <property type="match status" value="6"/>
</dbReference>
<feature type="disulfide bond" evidence="9">
    <location>
        <begin position="668"/>
        <end position="683"/>
    </location>
</feature>
<sequence length="1552" mass="181301">MFLSNYVFFYLILIQSVFTTPQLNLHFTDPIDRSENGFTLEHDCLRHDNSFSGFMNFCLSEFFVNVNLEENDRFPKYTFAQLSQENITSGQLLLWSAPIDLVEDYQFYLNQLSIAKYDLVLSKKVFSNCTLPRFGSTCQYEYDFLDDMNFPIYNYEEIVNRLGQLQITRLTCYVHLSCDRGYGMLGCLDWSEICDGHVNCLNGAVDEEHCWQLELNDCKDDEYRCHNGQCISWHFYRSKDGHDCLDRSDEDQKYNKQGFHVFFSQISYFEDNTCTITFLTSSCIESHHVFLIEKLLSMKDERISDDCSTAFICSLELVGIVCNNFNTLEENIRYVEEMCPDIIQVSSVPVLFGDIYMMYIKNISQTNVQNKYWTFYLCTNNSLYEKYFIHLPKIFFNTTQCYYHMTWLLDQQMRSAGLTIFAYTNEVLQQNSLLLNYSTELCQRSDMYQCRNSSKCISLYRLLDFMPDCPYADDEDEIRFENAVIQELFKRKIIRCPMFTKKYTLLWGFRPLQCTCASNNDEICNEDKKYLSHLDWKTIPFELTCDGFVDITDPVTNETDETNCDRWPCNNLYTRCDGIWNCLNGVDELSCDRSSPINCSFNQHICVSPQTSQLMCLPSEKINDGMINCLGGIDEPKICRRKSFSDSYNQFRCRNDEIKSCIDATLICDGQNDCLHGDDEQFCTNHHDSYRWINRCSTSISDKHFDINYFMCRSLEVTQYYHSKRFSLQIPTQTRSSLISVSNNLHRCHYGIDIRLWTGNTNKRSCLCPSYYYGDVCQYQNQRVSVSLLISAPENIHRIPFAIIISLIDNDESRIVHSSYQFTAYPTTRCYEKHRFYLTYSIRPKNVTKQYFIHMDFYEKLSLGYRGSLLFSISYPFLPVHRLSYYIHIPSNNETVICSDRRCLHGKCIRYFNHPEKATFCQCDYGWSGKFCQIPYRCLCSSDSICIGVSTSNRSICVCPVNRYGPRCFLIDTICQTNGSVRCQNGGQCIPINKDINQGSGSFICRCRKGFYGTRCESTRRQLILSFGKDISVTQSISIHILSIRPFIGPLRTTLFEMIPINQKTITIEVADTFGVLFIEFLQQKYYLITVDKYQNRTGSIIKTIHPSDRCRHISEIFNKIILDYPSIRRMKYYHLPCEKYSLDLSCFYDDTHVCLCYEFQQKYLANCFLFNHKMKFDCYGQNLCENNGQCFQHSDICPEKIICVCPQCFYGARCQFRTNGFDFSLDGILGYHIQPQVRLVSQPIIVQISVTVSLIILIFGLINGLCTLMTFLKKNVREVGCGYYLLGSSVTTLLIMISFAMKFSIFLLIHMSIVMNRTFILYQCRTMDFLFRTFLYTDQLLNSSVAIERAVTTVKGIQFKKKKSRQAVKYVIPMIFLLAISSNIHDPIHRRLITEENPSGTRIWCTVNYSSRLQTYNSTIHIIHFLVPFLSNMISSILLITIKSRQTYVTQTKETFKKIIQKQIFQRKHLLIAPIILVLLAIPRLIIAFTSKCSYSVGDGWLFLTGYFLTLIPPITTFLIFILPSKFYKKEFRKTIRTYRDQIQKHFTRHL</sequence>
<evidence type="ECO:0000256" key="3">
    <source>
        <dbReference type="ARBA" id="ARBA00022692"/>
    </source>
</evidence>
<dbReference type="GO" id="GO:0005886">
    <property type="term" value="C:plasma membrane"/>
    <property type="evidence" value="ECO:0007669"/>
    <property type="project" value="TreeGrafter"/>
</dbReference>
<dbReference type="PROSITE" id="PS50262">
    <property type="entry name" value="G_PROTEIN_RECEP_F1_2"/>
    <property type="match status" value="1"/>
</dbReference>
<keyword evidence="5 10" id="KW-1133">Transmembrane helix</keyword>
<feature type="transmembrane region" description="Helical" evidence="10">
    <location>
        <begin position="1502"/>
        <end position="1524"/>
    </location>
</feature>
<evidence type="ECO:0000256" key="10">
    <source>
        <dbReference type="SAM" id="Phobius"/>
    </source>
</evidence>
<organism evidence="14 15">
    <name type="scientific">Adineta ricciae</name>
    <name type="common">Rotifer</name>
    <dbReference type="NCBI Taxonomy" id="249248"/>
    <lineage>
        <taxon>Eukaryota</taxon>
        <taxon>Metazoa</taxon>
        <taxon>Spiralia</taxon>
        <taxon>Gnathifera</taxon>
        <taxon>Rotifera</taxon>
        <taxon>Eurotatoria</taxon>
        <taxon>Bdelloidea</taxon>
        <taxon>Adinetida</taxon>
        <taxon>Adinetidae</taxon>
        <taxon>Adineta</taxon>
    </lineage>
</organism>
<dbReference type="CDD" id="cd00054">
    <property type="entry name" value="EGF_CA"/>
    <property type="match status" value="1"/>
</dbReference>
<dbReference type="InterPro" id="IPR002172">
    <property type="entry name" value="LDrepeatLR_classA_rpt"/>
</dbReference>
<feature type="transmembrane region" description="Helical" evidence="10">
    <location>
        <begin position="1423"/>
        <end position="1443"/>
    </location>
</feature>
<dbReference type="InterPro" id="IPR017452">
    <property type="entry name" value="GPCR_Rhodpsn_7TM"/>
</dbReference>
<dbReference type="Gene3D" id="4.10.400.10">
    <property type="entry name" value="Low-density Lipoprotein Receptor"/>
    <property type="match status" value="1"/>
</dbReference>
<dbReference type="GO" id="GO:0012505">
    <property type="term" value="C:endomembrane system"/>
    <property type="evidence" value="ECO:0007669"/>
    <property type="project" value="UniProtKB-SubCell"/>
</dbReference>
<keyword evidence="4" id="KW-0677">Repeat</keyword>
<feature type="disulfide bond" evidence="8">
    <location>
        <begin position="923"/>
        <end position="932"/>
    </location>
</feature>
<feature type="disulfide bond" evidence="8">
    <location>
        <begin position="1007"/>
        <end position="1016"/>
    </location>
</feature>
<feature type="transmembrane region" description="Helical" evidence="10">
    <location>
        <begin position="1368"/>
        <end position="1385"/>
    </location>
</feature>
<comment type="subcellular location">
    <subcellularLocation>
        <location evidence="2">Endomembrane system</location>
    </subcellularLocation>
    <subcellularLocation>
        <location evidence="1">Membrane</location>
        <topology evidence="1">Single-pass membrane protein</topology>
    </subcellularLocation>
</comment>
<dbReference type="Gene3D" id="1.20.1070.10">
    <property type="entry name" value="Rhodopsin 7-helix transmembrane proteins"/>
    <property type="match status" value="1"/>
</dbReference>
<keyword evidence="8" id="KW-0245">EGF-like domain</keyword>
<dbReference type="Proteomes" id="UP000663828">
    <property type="component" value="Unassembled WGS sequence"/>
</dbReference>
<feature type="transmembrane region" description="Helical" evidence="10">
    <location>
        <begin position="1245"/>
        <end position="1270"/>
    </location>
</feature>
<feature type="domain" description="G-protein coupled receptors family 1 profile" evidence="13">
    <location>
        <begin position="1264"/>
        <end position="1522"/>
    </location>
</feature>
<dbReference type="EMBL" id="CAJNOR010002402">
    <property type="protein sequence ID" value="CAF1289169.1"/>
    <property type="molecule type" value="Genomic_DNA"/>
</dbReference>
<dbReference type="SUPFAM" id="SSF81321">
    <property type="entry name" value="Family A G protein-coupled receptor-like"/>
    <property type="match status" value="1"/>
</dbReference>
<gene>
    <name evidence="14" type="ORF">XAT740_LOCUS28239</name>
</gene>
<dbReference type="CDD" id="cd00112">
    <property type="entry name" value="LDLa"/>
    <property type="match status" value="2"/>
</dbReference>
<feature type="transmembrane region" description="Helical" evidence="10">
    <location>
        <begin position="1282"/>
        <end position="1300"/>
    </location>
</feature>
<dbReference type="PROSITE" id="PS00022">
    <property type="entry name" value="EGF_1"/>
    <property type="match status" value="4"/>
</dbReference>
<dbReference type="InterPro" id="IPR036055">
    <property type="entry name" value="LDL_receptor-like_sf"/>
</dbReference>
<feature type="chain" id="PRO_5032339271" evidence="11">
    <location>
        <begin position="20"/>
        <end position="1552"/>
    </location>
</feature>
<dbReference type="PRINTS" id="PR00261">
    <property type="entry name" value="LDLRECEPTOR"/>
</dbReference>
<dbReference type="PROSITE" id="PS50026">
    <property type="entry name" value="EGF_3"/>
    <property type="match status" value="2"/>
</dbReference>
<dbReference type="Gene3D" id="2.10.25.10">
    <property type="entry name" value="Laminin"/>
    <property type="match status" value="1"/>
</dbReference>
<keyword evidence="3 10" id="KW-0812">Transmembrane</keyword>
<dbReference type="PROSITE" id="PS01186">
    <property type="entry name" value="EGF_2"/>
    <property type="match status" value="2"/>
</dbReference>
<reference evidence="14" key="1">
    <citation type="submission" date="2021-02" db="EMBL/GenBank/DDBJ databases">
        <authorList>
            <person name="Nowell W R."/>
        </authorList>
    </citation>
    <scope>NUCLEOTIDE SEQUENCE</scope>
</reference>
<comment type="caution">
    <text evidence="8">Lacks conserved residue(s) required for the propagation of feature annotation.</text>
</comment>
<evidence type="ECO:0000256" key="9">
    <source>
        <dbReference type="PROSITE-ProRule" id="PRU00124"/>
    </source>
</evidence>
<feature type="transmembrane region" description="Helical" evidence="10">
    <location>
        <begin position="1306"/>
        <end position="1323"/>
    </location>
</feature>
<dbReference type="InterPro" id="IPR000742">
    <property type="entry name" value="EGF"/>
</dbReference>
<evidence type="ECO:0000256" key="2">
    <source>
        <dbReference type="ARBA" id="ARBA00004308"/>
    </source>
</evidence>